<dbReference type="RefSeq" id="WP_007422806.1">
    <property type="nucleotide sequence ID" value="NC_009484.1"/>
</dbReference>
<keyword evidence="5" id="KW-1185">Reference proteome</keyword>
<evidence type="ECO:0000256" key="2">
    <source>
        <dbReference type="ARBA" id="ARBA00023315"/>
    </source>
</evidence>
<dbReference type="GO" id="GO:0016747">
    <property type="term" value="F:acyltransferase activity, transferring groups other than amino-acyl groups"/>
    <property type="evidence" value="ECO:0007669"/>
    <property type="project" value="InterPro"/>
</dbReference>
<proteinExistence type="predicted"/>
<protein>
    <submittedName>
        <fullName evidence="4">GCN5-related N-acetyltransferase</fullName>
    </submittedName>
</protein>
<dbReference type="PROSITE" id="PS51186">
    <property type="entry name" value="GNAT"/>
    <property type="match status" value="1"/>
</dbReference>
<name>A5FXE0_ACICJ</name>
<feature type="domain" description="N-acetyltransferase" evidence="3">
    <location>
        <begin position="5"/>
        <end position="155"/>
    </location>
</feature>
<dbReference type="Pfam" id="PF00583">
    <property type="entry name" value="Acetyltransf_1"/>
    <property type="match status" value="1"/>
</dbReference>
<dbReference type="Gene3D" id="3.40.630.30">
    <property type="match status" value="1"/>
</dbReference>
<reference evidence="4 5" key="1">
    <citation type="submission" date="2007-05" db="EMBL/GenBank/DDBJ databases">
        <title>Complete sequence of chromosome of Acidiphilium cryptum JF-5.</title>
        <authorList>
            <consortium name="US DOE Joint Genome Institute"/>
            <person name="Copeland A."/>
            <person name="Lucas S."/>
            <person name="Lapidus A."/>
            <person name="Barry K."/>
            <person name="Detter J.C."/>
            <person name="Glavina del Rio T."/>
            <person name="Hammon N."/>
            <person name="Israni S."/>
            <person name="Dalin E."/>
            <person name="Tice H."/>
            <person name="Pitluck S."/>
            <person name="Sims D."/>
            <person name="Brettin T."/>
            <person name="Bruce D."/>
            <person name="Han C."/>
            <person name="Schmutz J."/>
            <person name="Larimer F."/>
            <person name="Land M."/>
            <person name="Hauser L."/>
            <person name="Kyrpides N."/>
            <person name="Kim E."/>
            <person name="Magnuson T."/>
            <person name="Richardson P."/>
        </authorList>
    </citation>
    <scope>NUCLEOTIDE SEQUENCE [LARGE SCALE GENOMIC DNA]</scope>
    <source>
        <strain evidence="4 5">JF-5</strain>
    </source>
</reference>
<evidence type="ECO:0000313" key="5">
    <source>
        <dbReference type="Proteomes" id="UP000000245"/>
    </source>
</evidence>
<evidence type="ECO:0000256" key="1">
    <source>
        <dbReference type="ARBA" id="ARBA00022679"/>
    </source>
</evidence>
<dbReference type="PANTHER" id="PTHR43877">
    <property type="entry name" value="AMINOALKYLPHOSPHONATE N-ACETYLTRANSFERASE-RELATED-RELATED"/>
    <property type="match status" value="1"/>
</dbReference>
<dbReference type="EMBL" id="CP000697">
    <property type="protein sequence ID" value="ABQ30272.1"/>
    <property type="molecule type" value="Genomic_DNA"/>
</dbReference>
<dbReference type="InterPro" id="IPR050832">
    <property type="entry name" value="Bact_Acetyltransf"/>
</dbReference>
<sequence>MEAACSIRAAGEADLAAVARITAAAYGPYVAEFGAPPVPMTDDHAARIARGETFLAEIAHDPVGLVSLELHDDHALVFSVAVDPPSQGRGLAGALLRFAETRARGAGRRELRLYTNARMTRNIAIYLAHGFRETGRRPHPHRAGWTLVDMAKTLDRP</sequence>
<organism evidence="4 5">
    <name type="scientific">Acidiphilium cryptum (strain JF-5)</name>
    <dbReference type="NCBI Taxonomy" id="349163"/>
    <lineage>
        <taxon>Bacteria</taxon>
        <taxon>Pseudomonadati</taxon>
        <taxon>Pseudomonadota</taxon>
        <taxon>Alphaproteobacteria</taxon>
        <taxon>Acetobacterales</taxon>
        <taxon>Acidocellaceae</taxon>
        <taxon>Acidiphilium</taxon>
    </lineage>
</organism>
<evidence type="ECO:0000259" key="3">
    <source>
        <dbReference type="PROSITE" id="PS51186"/>
    </source>
</evidence>
<keyword evidence="1 4" id="KW-0808">Transferase</keyword>
<dbReference type="Proteomes" id="UP000000245">
    <property type="component" value="Chromosome"/>
</dbReference>
<dbReference type="KEGG" id="acr:Acry_1056"/>
<dbReference type="HOGENOM" id="CLU_139687_0_0_5"/>
<dbReference type="eggNOG" id="COG0456">
    <property type="taxonomic scope" value="Bacteria"/>
</dbReference>
<dbReference type="AlphaFoldDB" id="A5FXE0"/>
<gene>
    <name evidence="4" type="ordered locus">Acry_1056</name>
</gene>
<dbReference type="STRING" id="349163.Acry_1056"/>
<accession>A5FXE0</accession>
<dbReference type="PANTHER" id="PTHR43877:SF2">
    <property type="entry name" value="AMINOALKYLPHOSPHONATE N-ACETYLTRANSFERASE-RELATED"/>
    <property type="match status" value="1"/>
</dbReference>
<evidence type="ECO:0000313" key="4">
    <source>
        <dbReference type="EMBL" id="ABQ30272.1"/>
    </source>
</evidence>
<dbReference type="InterPro" id="IPR000182">
    <property type="entry name" value="GNAT_dom"/>
</dbReference>
<keyword evidence="2" id="KW-0012">Acyltransferase</keyword>
<dbReference type="CDD" id="cd04301">
    <property type="entry name" value="NAT_SF"/>
    <property type="match status" value="1"/>
</dbReference>
<dbReference type="SUPFAM" id="SSF55729">
    <property type="entry name" value="Acyl-CoA N-acyltransferases (Nat)"/>
    <property type="match status" value="1"/>
</dbReference>
<dbReference type="InterPro" id="IPR016181">
    <property type="entry name" value="Acyl_CoA_acyltransferase"/>
</dbReference>